<dbReference type="PANTHER" id="PTHR12220:SF13">
    <property type="entry name" value="LARGE RIBOSOMAL SUBUNIT PROTEIN UL16M"/>
    <property type="match status" value="1"/>
</dbReference>
<evidence type="ECO:0000313" key="6">
    <source>
        <dbReference type="EMBL" id="ALJ78493.1"/>
    </source>
</evidence>
<evidence type="ECO:0000256" key="4">
    <source>
        <dbReference type="RuleBase" id="RU004413"/>
    </source>
</evidence>
<dbReference type="Gene3D" id="3.90.1170.10">
    <property type="entry name" value="Ribosomal protein L10e/L16"/>
    <property type="match status" value="1"/>
</dbReference>
<dbReference type="Pfam" id="PF00252">
    <property type="entry name" value="Ribosomal_L16"/>
    <property type="match status" value="1"/>
</dbReference>
<dbReference type="SUPFAM" id="SSF54686">
    <property type="entry name" value="Ribosomal protein L16p/L10e"/>
    <property type="match status" value="1"/>
</dbReference>
<name>A0A0P0H600_9STRA</name>
<dbReference type="PROSITE" id="PS00701">
    <property type="entry name" value="RIBOSOMAL_L16_2"/>
    <property type="match status" value="1"/>
</dbReference>
<accession>A0A0P0H600</accession>
<dbReference type="InterPro" id="IPR016180">
    <property type="entry name" value="Ribosomal_uL16_dom"/>
</dbReference>
<evidence type="ECO:0000256" key="1">
    <source>
        <dbReference type="ARBA" id="ARBA00008931"/>
    </source>
</evidence>
<dbReference type="EMBL" id="KT893455">
    <property type="protein sequence ID" value="ALJ78446.1"/>
    <property type="molecule type" value="Genomic_DNA"/>
</dbReference>
<dbReference type="PANTHER" id="PTHR12220">
    <property type="entry name" value="50S/60S RIBOSOMAL PROTEIN L16"/>
    <property type="match status" value="1"/>
</dbReference>
<gene>
    <name evidence="6" type="primary">rpl16</name>
</gene>
<dbReference type="InterPro" id="IPR000114">
    <property type="entry name" value="Ribosomal_uL16_bact-type"/>
</dbReference>
<evidence type="ECO:0000256" key="2">
    <source>
        <dbReference type="ARBA" id="ARBA00022980"/>
    </source>
</evidence>
<proteinExistence type="inferred from homology"/>
<dbReference type="HAMAP" id="MF_01342">
    <property type="entry name" value="Ribosomal_uL16"/>
    <property type="match status" value="1"/>
</dbReference>
<dbReference type="NCBIfam" id="TIGR01164">
    <property type="entry name" value="rplP_bact"/>
    <property type="match status" value="1"/>
</dbReference>
<dbReference type="GO" id="GO:0019843">
    <property type="term" value="F:rRNA binding"/>
    <property type="evidence" value="ECO:0007669"/>
    <property type="project" value="InterPro"/>
</dbReference>
<dbReference type="PRINTS" id="PR00060">
    <property type="entry name" value="RIBOSOMALL16"/>
</dbReference>
<geneLocation type="mitochondrion" evidence="6"/>
<dbReference type="RefSeq" id="YP_009178807.1">
    <property type="nucleotide sequence ID" value="NC_028331.1"/>
</dbReference>
<sequence length="134" mass="15329">MLFPKKIKYKKQFKGKLVGKTIKGSQIIYGKYALKILETTRLTSKQIEATRRIISRKMKRLGFLWIRIFPDTPVTSKPTENRMGKGKGAVSFWVAKVKKGQILYEISGISSKNAKKVFKAGSNKLPVKTKFIYK</sequence>
<comment type="similarity">
    <text evidence="1 4">Belongs to the universal ribosomal protein uL16 family.</text>
</comment>
<protein>
    <submittedName>
        <fullName evidence="6">Ribosomal protein L16</fullName>
    </submittedName>
</protein>
<keyword evidence="2 4" id="KW-0689">Ribosomal protein</keyword>
<dbReference type="InterPro" id="IPR036920">
    <property type="entry name" value="Ribosomal_uL16_sf"/>
</dbReference>
<keyword evidence="6" id="KW-0496">Mitochondrion</keyword>
<dbReference type="InterPro" id="IPR047873">
    <property type="entry name" value="Ribosomal_uL16"/>
</dbReference>
<dbReference type="GO" id="GO:0005762">
    <property type="term" value="C:mitochondrial large ribosomal subunit"/>
    <property type="evidence" value="ECO:0007669"/>
    <property type="project" value="TreeGrafter"/>
</dbReference>
<dbReference type="CDD" id="cd01433">
    <property type="entry name" value="Ribosomal_L16_L10e"/>
    <property type="match status" value="1"/>
</dbReference>
<dbReference type="FunFam" id="3.90.1170.10:FF:000001">
    <property type="entry name" value="50S ribosomal protein L16"/>
    <property type="match status" value="1"/>
</dbReference>
<dbReference type="EMBL" id="KT893456">
    <property type="protein sequence ID" value="ALJ78493.1"/>
    <property type="molecule type" value="Genomic_DNA"/>
</dbReference>
<dbReference type="GO" id="GO:0032543">
    <property type="term" value="P:mitochondrial translation"/>
    <property type="evidence" value="ECO:0007669"/>
    <property type="project" value="TreeGrafter"/>
</dbReference>
<dbReference type="AlphaFoldDB" id="A0A0P0H600"/>
<evidence type="ECO:0000313" key="5">
    <source>
        <dbReference type="EMBL" id="ALJ78446.1"/>
    </source>
</evidence>
<organism evidence="6">
    <name type="scientific">Peronospora tabacina</name>
    <dbReference type="NCBI Taxonomy" id="230439"/>
    <lineage>
        <taxon>Eukaryota</taxon>
        <taxon>Sar</taxon>
        <taxon>Stramenopiles</taxon>
        <taxon>Oomycota</taxon>
        <taxon>Peronosporomycetes</taxon>
        <taxon>Peronosporales</taxon>
        <taxon>Peronosporaceae</taxon>
        <taxon>Peronospora</taxon>
    </lineage>
</organism>
<reference evidence="6" key="1">
    <citation type="journal article" date="2015" name="Mol. Plant Microbe Interact.">
        <title>Genome Sequence and Architecture of the Tobacco Downy Mildew Pathogen Peronospora tabacina.</title>
        <authorList>
            <person name="Derevnina L."/>
            <person name="Reyes-Chin Wo S."/>
            <person name="Martin F."/>
            <person name="Wood K."/>
            <person name="Froenicke L."/>
            <person name="Spring O."/>
            <person name="Michelmore R.W."/>
        </authorList>
    </citation>
    <scope>NUCLEOTIDE SEQUENCE</scope>
    <source>
        <strain evidence="5">968-J2</strain>
        <strain evidence="6">968-S-26</strain>
    </source>
</reference>
<evidence type="ECO:0000256" key="3">
    <source>
        <dbReference type="ARBA" id="ARBA00023274"/>
    </source>
</evidence>
<dbReference type="GeneID" id="26130679"/>
<keyword evidence="3 4" id="KW-0687">Ribonucleoprotein</keyword>
<dbReference type="GO" id="GO:0003735">
    <property type="term" value="F:structural constituent of ribosome"/>
    <property type="evidence" value="ECO:0007669"/>
    <property type="project" value="InterPro"/>
</dbReference>
<dbReference type="InterPro" id="IPR020798">
    <property type="entry name" value="Ribosomal_uL16_CS"/>
</dbReference>